<dbReference type="PIRSF" id="PIRSF000549">
    <property type="entry name" value="Ser_prot_kin"/>
    <property type="match status" value="1"/>
</dbReference>
<dbReference type="InterPro" id="IPR016230">
    <property type="entry name" value="PrkA/YeaG"/>
</dbReference>
<dbReference type="PANTHER" id="PTHR30267:SF2">
    <property type="entry name" value="PROTEIN PRKA"/>
    <property type="match status" value="1"/>
</dbReference>
<dbReference type="InterPro" id="IPR013153">
    <property type="entry name" value="Prk_AAA"/>
</dbReference>
<protein>
    <submittedName>
        <fullName evidence="2">PrkA family serine protein kinase</fullName>
    </submittedName>
</protein>
<sequence length="663" mass="75321">MSTENVLAGRGLSLFSAQNVPMGAMDYLDICKEQPLAFATSAERMLAAIGKPEVIDTLSDSRLSRIFHNQIIHRYPAFSEFYGMEETIMQIVSYFKYAAQGLEEAKQILYLLGPVGGGKSSLAEKLKVLAEEYPIYTLAVEHARKGGVELEISPVFDSPLCLFGKGTADEKFLGSFGISERYLGTIPSPWVLKRAFEFGGDISKFKVVRMKPSQLKQICVCKTEPGDENNQDISSLVGKTDLRKLEEFPQDDTDAYSYSGALCRANQGLLEFVEMFKAPIKVLHPLLTATQEGNYKGTEGLGAIPFKGIVLAHSNEAEWSKFKKNKDNEAFIDRVYMVKVPYCVRFSEEMRIYEKLLRNSELKEAPCAPKTIELLAKFATLSRLVPPENSSLYSKLKVYDGISLKDEDPKAKSHNEYKEASGTEEGMSGFSTRSAYKLLSRLYNFDNSGDVEANPIHLITLLEKHIHQEYGVADSGNLNDTGNKYLSFLNEYLKKEYVEYIGKEIQAAYIESYRDYGQNKFDRYIMYADMWIQGGEFRDRDTGQLLDKDRLDIELSKYEKPAGIANPKDFRHEVVHFVLRWRSEHKTDGNPAFDDYKKLGDVITKNMFSEVKDILPVISFDQKASQEETKKHQDFVSRMVARGYTGKQVRLVCEWWHRNRVSS</sequence>
<dbReference type="EMBL" id="MFLF01000021">
    <property type="protein sequence ID" value="OGG58978.1"/>
    <property type="molecule type" value="Genomic_DNA"/>
</dbReference>
<reference evidence="2 3" key="1">
    <citation type="journal article" date="2016" name="Nat. Commun.">
        <title>Thousands of microbial genomes shed light on interconnected biogeochemical processes in an aquifer system.</title>
        <authorList>
            <person name="Anantharaman K."/>
            <person name="Brown C.T."/>
            <person name="Hug L.A."/>
            <person name="Sharon I."/>
            <person name="Castelle C.J."/>
            <person name="Probst A.J."/>
            <person name="Thomas B.C."/>
            <person name="Singh A."/>
            <person name="Wilkins M.J."/>
            <person name="Karaoz U."/>
            <person name="Brodie E.L."/>
            <person name="Williams K.H."/>
            <person name="Hubbard S.S."/>
            <person name="Banfield J.F."/>
        </authorList>
    </citation>
    <scope>NUCLEOTIDE SEQUENCE [LARGE SCALE GENOMIC DNA]</scope>
</reference>
<dbReference type="AlphaFoldDB" id="A0A1F6DC09"/>
<gene>
    <name evidence="2" type="ORF">A3C89_03775</name>
</gene>
<dbReference type="SUPFAM" id="SSF52540">
    <property type="entry name" value="P-loop containing nucleoside triphosphate hydrolases"/>
    <property type="match status" value="1"/>
</dbReference>
<proteinExistence type="predicted"/>
<dbReference type="Pfam" id="PF06798">
    <property type="entry name" value="PrkA"/>
    <property type="match status" value="1"/>
</dbReference>
<dbReference type="InterPro" id="IPR027417">
    <property type="entry name" value="P-loop_NTPase"/>
</dbReference>
<dbReference type="Proteomes" id="UP000178794">
    <property type="component" value="Unassembled WGS sequence"/>
</dbReference>
<dbReference type="GO" id="GO:0004672">
    <property type="term" value="F:protein kinase activity"/>
    <property type="evidence" value="ECO:0007669"/>
    <property type="project" value="InterPro"/>
</dbReference>
<dbReference type="STRING" id="1798492.A3C89_03775"/>
<name>A0A1F6DC09_9BACT</name>
<dbReference type="InterPro" id="IPR057741">
    <property type="entry name" value="YeaG"/>
</dbReference>
<keyword evidence="2" id="KW-0418">Kinase</keyword>
<feature type="domain" description="PrkA AAA" evidence="1">
    <location>
        <begin position="22"/>
        <end position="391"/>
    </location>
</feature>
<dbReference type="PANTHER" id="PTHR30267">
    <property type="entry name" value="PROTEIN KINASE PRKA"/>
    <property type="match status" value="1"/>
</dbReference>
<dbReference type="NCBIfam" id="NF011999">
    <property type="entry name" value="PRK15455.1"/>
    <property type="match status" value="1"/>
</dbReference>
<dbReference type="SMART" id="SM00763">
    <property type="entry name" value="AAA_PrkA"/>
    <property type="match status" value="1"/>
</dbReference>
<dbReference type="InterPro" id="IPR010650">
    <property type="entry name" value="PrkA_C"/>
</dbReference>
<comment type="caution">
    <text evidence="2">The sequence shown here is derived from an EMBL/GenBank/DDBJ whole genome shotgun (WGS) entry which is preliminary data.</text>
</comment>
<keyword evidence="2" id="KW-0808">Transferase</keyword>
<dbReference type="Pfam" id="PF08298">
    <property type="entry name" value="AAA_PrkA"/>
    <property type="match status" value="1"/>
</dbReference>
<accession>A0A1F6DC09</accession>
<evidence type="ECO:0000313" key="3">
    <source>
        <dbReference type="Proteomes" id="UP000178794"/>
    </source>
</evidence>
<organism evidence="2 3">
    <name type="scientific">Candidatus Kaiserbacteria bacterium RIFCSPHIGHO2_02_FULL_50_50</name>
    <dbReference type="NCBI Taxonomy" id="1798492"/>
    <lineage>
        <taxon>Bacteria</taxon>
        <taxon>Candidatus Kaiseribacteriota</taxon>
    </lineage>
</organism>
<evidence type="ECO:0000313" key="2">
    <source>
        <dbReference type="EMBL" id="OGG58978.1"/>
    </source>
</evidence>
<evidence type="ECO:0000259" key="1">
    <source>
        <dbReference type="SMART" id="SM00763"/>
    </source>
</evidence>